<accession>A0A6G0X5F6</accession>
<evidence type="ECO:0000256" key="8">
    <source>
        <dbReference type="ARBA" id="ARBA00022786"/>
    </source>
</evidence>
<evidence type="ECO:0000256" key="5">
    <source>
        <dbReference type="ARBA" id="ARBA00022692"/>
    </source>
</evidence>
<dbReference type="Proteomes" id="UP000481153">
    <property type="component" value="Unassembled WGS sequence"/>
</dbReference>
<evidence type="ECO:0000313" key="16">
    <source>
        <dbReference type="Proteomes" id="UP000481153"/>
    </source>
</evidence>
<evidence type="ECO:0000256" key="1">
    <source>
        <dbReference type="ARBA" id="ARBA00000900"/>
    </source>
</evidence>
<dbReference type="GO" id="GO:0016020">
    <property type="term" value="C:membrane"/>
    <property type="evidence" value="ECO:0007669"/>
    <property type="project" value="UniProtKB-SubCell"/>
</dbReference>
<dbReference type="AlphaFoldDB" id="A0A6G0X5F6"/>
<evidence type="ECO:0000256" key="11">
    <source>
        <dbReference type="ARBA" id="ARBA00023136"/>
    </source>
</evidence>
<dbReference type="VEuPathDB" id="FungiDB:AeMF1_017019"/>
<feature type="domain" description="RING-type" evidence="14">
    <location>
        <begin position="158"/>
        <end position="206"/>
    </location>
</feature>
<dbReference type="SMART" id="SM00184">
    <property type="entry name" value="RING"/>
    <property type="match status" value="1"/>
</dbReference>
<dbReference type="InterPro" id="IPR013083">
    <property type="entry name" value="Znf_RING/FYVE/PHD"/>
</dbReference>
<evidence type="ECO:0000256" key="9">
    <source>
        <dbReference type="ARBA" id="ARBA00022833"/>
    </source>
</evidence>
<proteinExistence type="predicted"/>
<dbReference type="InterPro" id="IPR001841">
    <property type="entry name" value="Znf_RING"/>
</dbReference>
<dbReference type="Gene3D" id="3.30.40.10">
    <property type="entry name" value="Zinc/RING finger domain, C3HC4 (zinc finger)"/>
    <property type="match status" value="1"/>
</dbReference>
<comment type="catalytic activity">
    <reaction evidence="1">
        <text>S-ubiquitinyl-[E2 ubiquitin-conjugating enzyme]-L-cysteine + [acceptor protein]-L-lysine = [E2 ubiquitin-conjugating enzyme]-L-cysteine + N(6)-ubiquitinyl-[acceptor protein]-L-lysine.</text>
        <dbReference type="EC" id="2.3.2.27"/>
    </reaction>
</comment>
<keyword evidence="10 13" id="KW-1133">Transmembrane helix</keyword>
<dbReference type="PANTHER" id="PTHR45977">
    <property type="entry name" value="TARGET OF ERK KINASE MPK-1"/>
    <property type="match status" value="1"/>
</dbReference>
<dbReference type="GO" id="GO:0006511">
    <property type="term" value="P:ubiquitin-dependent protein catabolic process"/>
    <property type="evidence" value="ECO:0007669"/>
    <property type="project" value="TreeGrafter"/>
</dbReference>
<keyword evidence="6" id="KW-0479">Metal-binding</keyword>
<keyword evidence="16" id="KW-1185">Reference proteome</keyword>
<keyword evidence="7 12" id="KW-0863">Zinc-finger</keyword>
<comment type="subcellular location">
    <subcellularLocation>
        <location evidence="2">Membrane</location>
        <topology evidence="2">Multi-pass membrane protein</topology>
    </subcellularLocation>
</comment>
<name>A0A6G0X5F6_9STRA</name>
<dbReference type="SUPFAM" id="SSF57850">
    <property type="entry name" value="RING/U-box"/>
    <property type="match status" value="1"/>
</dbReference>
<evidence type="ECO:0000256" key="6">
    <source>
        <dbReference type="ARBA" id="ARBA00022723"/>
    </source>
</evidence>
<evidence type="ECO:0000256" key="3">
    <source>
        <dbReference type="ARBA" id="ARBA00012483"/>
    </source>
</evidence>
<dbReference type="GO" id="GO:0008270">
    <property type="term" value="F:zinc ion binding"/>
    <property type="evidence" value="ECO:0007669"/>
    <property type="project" value="UniProtKB-KW"/>
</dbReference>
<evidence type="ECO:0000256" key="10">
    <source>
        <dbReference type="ARBA" id="ARBA00022989"/>
    </source>
</evidence>
<dbReference type="PANTHER" id="PTHR45977:SF4">
    <property type="entry name" value="RING-TYPE DOMAIN-CONTAINING PROTEIN"/>
    <property type="match status" value="1"/>
</dbReference>
<evidence type="ECO:0000313" key="15">
    <source>
        <dbReference type="EMBL" id="KAF0735093.1"/>
    </source>
</evidence>
<dbReference type="Pfam" id="PF13639">
    <property type="entry name" value="zf-RING_2"/>
    <property type="match status" value="1"/>
</dbReference>
<evidence type="ECO:0000256" key="13">
    <source>
        <dbReference type="SAM" id="Phobius"/>
    </source>
</evidence>
<evidence type="ECO:0000259" key="14">
    <source>
        <dbReference type="PROSITE" id="PS50089"/>
    </source>
</evidence>
<dbReference type="GO" id="GO:0061630">
    <property type="term" value="F:ubiquitin protein ligase activity"/>
    <property type="evidence" value="ECO:0007669"/>
    <property type="project" value="UniProtKB-EC"/>
</dbReference>
<dbReference type="EC" id="2.3.2.27" evidence="3"/>
<keyword evidence="9" id="KW-0862">Zinc</keyword>
<evidence type="ECO:0000256" key="7">
    <source>
        <dbReference type="ARBA" id="ARBA00022771"/>
    </source>
</evidence>
<evidence type="ECO:0000256" key="12">
    <source>
        <dbReference type="PROSITE-ProRule" id="PRU00175"/>
    </source>
</evidence>
<organism evidence="15 16">
    <name type="scientific">Aphanomyces euteiches</name>
    <dbReference type="NCBI Taxonomy" id="100861"/>
    <lineage>
        <taxon>Eukaryota</taxon>
        <taxon>Sar</taxon>
        <taxon>Stramenopiles</taxon>
        <taxon>Oomycota</taxon>
        <taxon>Saprolegniomycetes</taxon>
        <taxon>Saprolegniales</taxon>
        <taxon>Verrucalvaceae</taxon>
        <taxon>Aphanomyces</taxon>
    </lineage>
</organism>
<protein>
    <recommendedName>
        <fullName evidence="3">RING-type E3 ubiquitin transferase</fullName>
        <ecNumber evidence="3">2.3.2.27</ecNumber>
    </recommendedName>
</protein>
<keyword evidence="4" id="KW-0808">Transferase</keyword>
<evidence type="ECO:0000256" key="2">
    <source>
        <dbReference type="ARBA" id="ARBA00004141"/>
    </source>
</evidence>
<sequence length="209" mass="23409">MVFIMINGNMPPTLVIALIALQLLPLVLNRVDALDVPQDLLMIVLVVGYILYTAFTKREIIRERGISGFISHLLDSLHGGVGTAANEPMNQENNELYSRMLKTISSLPTEEFKAHESCSIHEIKERLSRRGVPHEKCIEKEELVSLLNGFRGGPTASCCICYEDYAEGDVLRILSKCKHDFHLECLDKWALTLANSTRVPSCPLCNQEL</sequence>
<gene>
    <name evidence="15" type="ORF">Ae201684_008306</name>
</gene>
<reference evidence="15 16" key="1">
    <citation type="submission" date="2019-07" db="EMBL/GenBank/DDBJ databases">
        <title>Genomics analysis of Aphanomyces spp. identifies a new class of oomycete effector associated with host adaptation.</title>
        <authorList>
            <person name="Gaulin E."/>
        </authorList>
    </citation>
    <scope>NUCLEOTIDE SEQUENCE [LARGE SCALE GENOMIC DNA]</scope>
    <source>
        <strain evidence="15 16">ATCC 201684</strain>
    </source>
</reference>
<comment type="caution">
    <text evidence="15">The sequence shown here is derived from an EMBL/GenBank/DDBJ whole genome shotgun (WGS) entry which is preliminary data.</text>
</comment>
<dbReference type="GO" id="GO:0016567">
    <property type="term" value="P:protein ubiquitination"/>
    <property type="evidence" value="ECO:0007669"/>
    <property type="project" value="TreeGrafter"/>
</dbReference>
<evidence type="ECO:0000256" key="4">
    <source>
        <dbReference type="ARBA" id="ARBA00022679"/>
    </source>
</evidence>
<keyword evidence="11 13" id="KW-0472">Membrane</keyword>
<dbReference type="EMBL" id="VJMJ01000101">
    <property type="protein sequence ID" value="KAF0735093.1"/>
    <property type="molecule type" value="Genomic_DNA"/>
</dbReference>
<dbReference type="PROSITE" id="PS50089">
    <property type="entry name" value="ZF_RING_2"/>
    <property type="match status" value="1"/>
</dbReference>
<keyword evidence="8" id="KW-0833">Ubl conjugation pathway</keyword>
<keyword evidence="5 13" id="KW-0812">Transmembrane</keyword>
<feature type="transmembrane region" description="Helical" evidence="13">
    <location>
        <begin position="39"/>
        <end position="55"/>
    </location>
</feature>